<dbReference type="AlphaFoldDB" id="A0A0N4TN82"/>
<reference evidence="1 2" key="2">
    <citation type="submission" date="2018-11" db="EMBL/GenBank/DDBJ databases">
        <authorList>
            <consortium name="Pathogen Informatics"/>
        </authorList>
    </citation>
    <scope>NUCLEOTIDE SEQUENCE [LARGE SCALE GENOMIC DNA]</scope>
</reference>
<protein>
    <submittedName>
        <fullName evidence="1 3">Uncharacterized protein</fullName>
    </submittedName>
</protein>
<dbReference type="EMBL" id="UZAD01013169">
    <property type="protein sequence ID" value="VDN91084.1"/>
    <property type="molecule type" value="Genomic_DNA"/>
</dbReference>
<evidence type="ECO:0000313" key="3">
    <source>
        <dbReference type="WBParaSite" id="BPAG_0000993601-mRNA-1"/>
    </source>
</evidence>
<evidence type="ECO:0000313" key="1">
    <source>
        <dbReference type="EMBL" id="VDN91084.1"/>
    </source>
</evidence>
<keyword evidence="2" id="KW-1185">Reference proteome</keyword>
<accession>A0A0N4TN82</accession>
<dbReference type="Proteomes" id="UP000278627">
    <property type="component" value="Unassembled WGS sequence"/>
</dbReference>
<dbReference type="WBParaSite" id="BPAG_0000993601-mRNA-1">
    <property type="protein sequence ID" value="BPAG_0000993601-mRNA-1"/>
    <property type="gene ID" value="BPAG_0000993601"/>
</dbReference>
<evidence type="ECO:0000313" key="2">
    <source>
        <dbReference type="Proteomes" id="UP000278627"/>
    </source>
</evidence>
<reference evidence="3" key="1">
    <citation type="submission" date="2017-02" db="UniProtKB">
        <authorList>
            <consortium name="WormBaseParasite"/>
        </authorList>
    </citation>
    <scope>IDENTIFICATION</scope>
</reference>
<proteinExistence type="predicted"/>
<gene>
    <name evidence="1" type="ORF">BPAG_LOCUS9898</name>
</gene>
<sequence>MEIQSAELPVDLLIIGSKTTSFFDHCKGRIICNSMLFLNFKNDSLCFWGLESDRWIIIQESSIPNDYLAPFHFVDPLKWQTGSGKMTKNEDEERVFD</sequence>
<name>A0A0N4TN82_BRUPA</name>
<organism evidence="3">
    <name type="scientific">Brugia pahangi</name>
    <name type="common">Filarial nematode worm</name>
    <dbReference type="NCBI Taxonomy" id="6280"/>
    <lineage>
        <taxon>Eukaryota</taxon>
        <taxon>Metazoa</taxon>
        <taxon>Ecdysozoa</taxon>
        <taxon>Nematoda</taxon>
        <taxon>Chromadorea</taxon>
        <taxon>Rhabditida</taxon>
        <taxon>Spirurina</taxon>
        <taxon>Spiruromorpha</taxon>
        <taxon>Filarioidea</taxon>
        <taxon>Onchocercidae</taxon>
        <taxon>Brugia</taxon>
    </lineage>
</organism>